<feature type="region of interest" description="Disordered" evidence="1">
    <location>
        <begin position="32"/>
        <end position="52"/>
    </location>
</feature>
<sequence length="73" mass="7735">MTDQRAGSASAIEPWLREILRCPVTGATLVDGTGPDGEPELVSTDPDNPLAYPVRQGIPVLLADDARPVRPAQ</sequence>
<reference evidence="2 3" key="1">
    <citation type="submission" date="2020-04" db="EMBL/GenBank/DDBJ databases">
        <title>Sequencing and Assembly of C. fimi.</title>
        <authorList>
            <person name="Ramsey A.R."/>
        </authorList>
    </citation>
    <scope>NUCLEOTIDE SEQUENCE [LARGE SCALE GENOMIC DNA]</scope>
    <source>
        <strain evidence="2 3">SB</strain>
    </source>
</reference>
<dbReference type="EMBL" id="JABCJJ010000017">
    <property type="protein sequence ID" value="NMR20782.1"/>
    <property type="molecule type" value="Genomic_DNA"/>
</dbReference>
<dbReference type="RefSeq" id="WP_169325161.1">
    <property type="nucleotide sequence ID" value="NZ_JABCJJ010000017.1"/>
</dbReference>
<organism evidence="2 3">
    <name type="scientific">Cellulomonas fimi</name>
    <dbReference type="NCBI Taxonomy" id="1708"/>
    <lineage>
        <taxon>Bacteria</taxon>
        <taxon>Bacillati</taxon>
        <taxon>Actinomycetota</taxon>
        <taxon>Actinomycetes</taxon>
        <taxon>Micrococcales</taxon>
        <taxon>Cellulomonadaceae</taxon>
        <taxon>Cellulomonas</taxon>
    </lineage>
</organism>
<accession>A0A7Y0M1L6</accession>
<keyword evidence="3" id="KW-1185">Reference proteome</keyword>
<evidence type="ECO:0000313" key="2">
    <source>
        <dbReference type="EMBL" id="NMR20782.1"/>
    </source>
</evidence>
<dbReference type="Proteomes" id="UP000562124">
    <property type="component" value="Unassembled WGS sequence"/>
</dbReference>
<proteinExistence type="predicted"/>
<comment type="caution">
    <text evidence="2">The sequence shown here is derived from an EMBL/GenBank/DDBJ whole genome shotgun (WGS) entry which is preliminary data.</text>
</comment>
<dbReference type="SUPFAM" id="SSF158997">
    <property type="entry name" value="Trm112p-like"/>
    <property type="match status" value="1"/>
</dbReference>
<protein>
    <submittedName>
        <fullName evidence="2">Uncharacterized protein</fullName>
    </submittedName>
</protein>
<name>A0A7Y0M1L6_CELFI</name>
<evidence type="ECO:0000256" key="1">
    <source>
        <dbReference type="SAM" id="MobiDB-lite"/>
    </source>
</evidence>
<evidence type="ECO:0000313" key="3">
    <source>
        <dbReference type="Proteomes" id="UP000562124"/>
    </source>
</evidence>
<dbReference type="AlphaFoldDB" id="A0A7Y0M1L6"/>
<dbReference type="Gene3D" id="2.20.25.10">
    <property type="match status" value="1"/>
</dbReference>
<gene>
    <name evidence="2" type="ORF">HIR71_11225</name>
</gene>